<protein>
    <recommendedName>
        <fullName evidence="3">Hexosyltransferase</fullName>
    </recommendedName>
</protein>
<dbReference type="Gene3D" id="3.90.550.10">
    <property type="entry name" value="Spore Coat Polysaccharide Biosynthesis Protein SpsA, Chain A"/>
    <property type="match status" value="1"/>
</dbReference>
<organism evidence="1 2">
    <name type="scientific">Seiridium cardinale</name>
    <dbReference type="NCBI Taxonomy" id="138064"/>
    <lineage>
        <taxon>Eukaryota</taxon>
        <taxon>Fungi</taxon>
        <taxon>Dikarya</taxon>
        <taxon>Ascomycota</taxon>
        <taxon>Pezizomycotina</taxon>
        <taxon>Sordariomycetes</taxon>
        <taxon>Xylariomycetidae</taxon>
        <taxon>Amphisphaeriales</taxon>
        <taxon>Sporocadaceae</taxon>
        <taxon>Seiridium</taxon>
    </lineage>
</organism>
<dbReference type="InterPro" id="IPR029044">
    <property type="entry name" value="Nucleotide-diphossugar_trans"/>
</dbReference>
<dbReference type="SUPFAM" id="SSF53448">
    <property type="entry name" value="Nucleotide-diphospho-sugar transferases"/>
    <property type="match status" value="1"/>
</dbReference>
<dbReference type="EMBL" id="JARVKM010000032">
    <property type="protein sequence ID" value="KAK9775712.1"/>
    <property type="molecule type" value="Genomic_DNA"/>
</dbReference>
<keyword evidence="2" id="KW-1185">Reference proteome</keyword>
<evidence type="ECO:0000313" key="1">
    <source>
        <dbReference type="EMBL" id="KAK9775712.1"/>
    </source>
</evidence>
<name>A0ABR2XPM3_9PEZI</name>
<evidence type="ECO:0008006" key="3">
    <source>
        <dbReference type="Google" id="ProtNLM"/>
    </source>
</evidence>
<dbReference type="InterPro" id="IPR002495">
    <property type="entry name" value="Glyco_trans_8"/>
</dbReference>
<gene>
    <name evidence="1" type="ORF">SCAR479_07528</name>
</gene>
<reference evidence="1 2" key="1">
    <citation type="submission" date="2024-02" db="EMBL/GenBank/DDBJ databases">
        <title>First draft genome assembly of two strains of Seiridium cardinale.</title>
        <authorList>
            <person name="Emiliani G."/>
            <person name="Scali E."/>
        </authorList>
    </citation>
    <scope>NUCLEOTIDE SEQUENCE [LARGE SCALE GENOMIC DNA]</scope>
    <source>
        <strain evidence="1 2">BM-138-000479</strain>
    </source>
</reference>
<accession>A0ABR2XPM3</accession>
<dbReference type="PANTHER" id="PTHR11183">
    <property type="entry name" value="GLYCOGENIN SUBFAMILY MEMBER"/>
    <property type="match status" value="1"/>
</dbReference>
<comment type="caution">
    <text evidence="1">The sequence shown here is derived from an EMBL/GenBank/DDBJ whole genome shotgun (WGS) entry which is preliminary data.</text>
</comment>
<proteinExistence type="predicted"/>
<evidence type="ECO:0000313" key="2">
    <source>
        <dbReference type="Proteomes" id="UP001465668"/>
    </source>
</evidence>
<sequence>MDLSPWRPYAELLAQAREYPLSTGGALHRRVPRRWSASTPSHGNFVKDLRFRETWTKLTVFGLVQYQRVVLLDSDMLVLRNMDELMGLELDEPKSGGQGPRVFAASHACVCNPLNRPHYPVQWIQDNCAFTAQHSNPDRAQAEGPPALAGVGMPNGGLLVLNPSNSVYNTILAALAEPKTLSYGFPDQELLGEVFRGRWVGLPYIYNALKSLRWPNVHDTIWRDDQVKNVHYILSPKPWQTRVERHHADQEPLRWWRAMDKERVEAEKKQGVQVD</sequence>
<dbReference type="InterPro" id="IPR050587">
    <property type="entry name" value="GNT1/Glycosyltrans_8"/>
</dbReference>
<dbReference type="Proteomes" id="UP001465668">
    <property type="component" value="Unassembled WGS sequence"/>
</dbReference>
<dbReference type="Pfam" id="PF01501">
    <property type="entry name" value="Glyco_transf_8"/>
    <property type="match status" value="1"/>
</dbReference>